<keyword evidence="7 9" id="KW-0472">Membrane</keyword>
<dbReference type="PANTHER" id="PTHR31595:SF77">
    <property type="entry name" value="ACYL-COA--STEROL O-ACYLTRANSFERASE 1-LIKE"/>
    <property type="match status" value="1"/>
</dbReference>
<keyword evidence="6" id="KW-0443">Lipid metabolism</keyword>
<dbReference type="GO" id="GO:0008374">
    <property type="term" value="F:O-acyltransferase activity"/>
    <property type="evidence" value="ECO:0007669"/>
    <property type="project" value="InterPro"/>
</dbReference>
<feature type="transmembrane region" description="Helical" evidence="9">
    <location>
        <begin position="7"/>
        <end position="27"/>
    </location>
</feature>
<dbReference type="GO" id="GO:0006629">
    <property type="term" value="P:lipid metabolic process"/>
    <property type="evidence" value="ECO:0007669"/>
    <property type="project" value="UniProtKB-KW"/>
</dbReference>
<evidence type="ECO:0000256" key="1">
    <source>
        <dbReference type="ARBA" id="ARBA00004141"/>
    </source>
</evidence>
<name>A0A834HB14_RHOSS</name>
<proteinExistence type="inferred from homology"/>
<reference evidence="11" key="1">
    <citation type="submission" date="2019-11" db="EMBL/GenBank/DDBJ databases">
        <authorList>
            <person name="Liu Y."/>
            <person name="Hou J."/>
            <person name="Li T.-Q."/>
            <person name="Guan C.-H."/>
            <person name="Wu X."/>
            <person name="Wu H.-Z."/>
            <person name="Ling F."/>
            <person name="Zhang R."/>
            <person name="Shi X.-G."/>
            <person name="Ren J.-P."/>
            <person name="Chen E.-F."/>
            <person name="Sun J.-M."/>
        </authorList>
    </citation>
    <scope>NUCLEOTIDE SEQUENCE</scope>
    <source>
        <strain evidence="11">Adult_tree_wgs_1</strain>
        <tissue evidence="11">Leaves</tissue>
    </source>
</reference>
<dbReference type="Proteomes" id="UP000626092">
    <property type="component" value="Unassembled WGS sequence"/>
</dbReference>
<keyword evidence="8" id="KW-0012">Acyltransferase</keyword>
<sequence length="105" mass="11873">MLVSYGFHIYFTLEIILATAAAAARAAVRPAVPLDLCPKLLGQRWNLLVLVVSRTLRSTVYELAQVIGRKWALHPPVMCTFAISALMHEILFYYMGRLRPTWVVT</sequence>
<accession>A0A834HB14</accession>
<comment type="similarity">
    <text evidence="2">Belongs to the wax synthase family.</text>
</comment>
<evidence type="ECO:0000256" key="3">
    <source>
        <dbReference type="ARBA" id="ARBA00022679"/>
    </source>
</evidence>
<keyword evidence="5 9" id="KW-1133">Transmembrane helix</keyword>
<evidence type="ECO:0000256" key="5">
    <source>
        <dbReference type="ARBA" id="ARBA00022989"/>
    </source>
</evidence>
<evidence type="ECO:0000256" key="4">
    <source>
        <dbReference type="ARBA" id="ARBA00022692"/>
    </source>
</evidence>
<dbReference type="InterPro" id="IPR032805">
    <property type="entry name" value="Wax_synthase_dom"/>
</dbReference>
<feature type="domain" description="Wax synthase" evidence="10">
    <location>
        <begin position="42"/>
        <end position="102"/>
    </location>
</feature>
<comment type="caution">
    <text evidence="11">The sequence shown here is derived from an EMBL/GenBank/DDBJ whole genome shotgun (WGS) entry which is preliminary data.</text>
</comment>
<dbReference type="Pfam" id="PF13813">
    <property type="entry name" value="MBOAT_2"/>
    <property type="match status" value="1"/>
</dbReference>
<dbReference type="EMBL" id="WJXA01000002">
    <property type="protein sequence ID" value="KAF7149912.1"/>
    <property type="molecule type" value="Genomic_DNA"/>
</dbReference>
<protein>
    <recommendedName>
        <fullName evidence="10">Wax synthase domain-containing protein</fullName>
    </recommendedName>
</protein>
<evidence type="ECO:0000256" key="6">
    <source>
        <dbReference type="ARBA" id="ARBA00023098"/>
    </source>
</evidence>
<evidence type="ECO:0000256" key="7">
    <source>
        <dbReference type="ARBA" id="ARBA00023136"/>
    </source>
</evidence>
<dbReference type="OrthoDB" id="1077582at2759"/>
<comment type="subcellular location">
    <subcellularLocation>
        <location evidence="1">Membrane</location>
        <topology evidence="1">Multi-pass membrane protein</topology>
    </subcellularLocation>
</comment>
<keyword evidence="3" id="KW-0808">Transferase</keyword>
<dbReference type="PANTHER" id="PTHR31595">
    <property type="entry name" value="LONG-CHAIN-ALCOHOL O-FATTY-ACYLTRANSFERASE 3-RELATED"/>
    <property type="match status" value="1"/>
</dbReference>
<evidence type="ECO:0000256" key="9">
    <source>
        <dbReference type="SAM" id="Phobius"/>
    </source>
</evidence>
<evidence type="ECO:0000313" key="11">
    <source>
        <dbReference type="EMBL" id="KAF7149912.1"/>
    </source>
</evidence>
<evidence type="ECO:0000313" key="12">
    <source>
        <dbReference type="Proteomes" id="UP000626092"/>
    </source>
</evidence>
<keyword evidence="4 9" id="KW-0812">Transmembrane</keyword>
<dbReference type="InterPro" id="IPR044851">
    <property type="entry name" value="Wax_synthase"/>
</dbReference>
<evidence type="ECO:0000259" key="10">
    <source>
        <dbReference type="Pfam" id="PF13813"/>
    </source>
</evidence>
<feature type="transmembrane region" description="Helical" evidence="9">
    <location>
        <begin position="76"/>
        <end position="95"/>
    </location>
</feature>
<keyword evidence="12" id="KW-1185">Reference proteome</keyword>
<evidence type="ECO:0000256" key="8">
    <source>
        <dbReference type="ARBA" id="ARBA00023315"/>
    </source>
</evidence>
<evidence type="ECO:0000256" key="2">
    <source>
        <dbReference type="ARBA" id="ARBA00007282"/>
    </source>
</evidence>
<organism evidence="11 12">
    <name type="scientific">Rhododendron simsii</name>
    <name type="common">Sims's rhododendron</name>
    <dbReference type="NCBI Taxonomy" id="118357"/>
    <lineage>
        <taxon>Eukaryota</taxon>
        <taxon>Viridiplantae</taxon>
        <taxon>Streptophyta</taxon>
        <taxon>Embryophyta</taxon>
        <taxon>Tracheophyta</taxon>
        <taxon>Spermatophyta</taxon>
        <taxon>Magnoliopsida</taxon>
        <taxon>eudicotyledons</taxon>
        <taxon>Gunneridae</taxon>
        <taxon>Pentapetalae</taxon>
        <taxon>asterids</taxon>
        <taxon>Ericales</taxon>
        <taxon>Ericaceae</taxon>
        <taxon>Ericoideae</taxon>
        <taxon>Rhodoreae</taxon>
        <taxon>Rhododendron</taxon>
    </lineage>
</organism>
<dbReference type="AlphaFoldDB" id="A0A834HB14"/>
<dbReference type="GO" id="GO:0016020">
    <property type="term" value="C:membrane"/>
    <property type="evidence" value="ECO:0007669"/>
    <property type="project" value="UniProtKB-SubCell"/>
</dbReference>
<gene>
    <name evidence="11" type="ORF">RHSIM_Rhsim02G0098400</name>
</gene>